<sequence length="103" mass="12082">MKTFKKIIYSQIINIPKIITLLKINKIIKAKNLNDKRKQTELHLSIIFSVVRRNRSQLRPDLVVGHRFWSLRVSSGFAANRDMVCCLFYYSDSSELRAPRRSS</sequence>
<evidence type="ECO:0000313" key="1">
    <source>
        <dbReference type="EMBL" id="KAL3339919.1"/>
    </source>
</evidence>
<accession>A0ABD2S6T5</accession>
<proteinExistence type="predicted"/>
<evidence type="ECO:0000313" key="2">
    <source>
        <dbReference type="Proteomes" id="UP001627284"/>
    </source>
</evidence>
<gene>
    <name evidence="1" type="ORF">AABB24_028500</name>
</gene>
<keyword evidence="2" id="KW-1185">Reference proteome</keyword>
<comment type="caution">
    <text evidence="1">The sequence shown here is derived from an EMBL/GenBank/DDBJ whole genome shotgun (WGS) entry which is preliminary data.</text>
</comment>
<name>A0ABD2S6T5_9SOLN</name>
<dbReference type="AlphaFoldDB" id="A0ABD2S6T5"/>
<organism evidence="1 2">
    <name type="scientific">Solanum stoloniferum</name>
    <dbReference type="NCBI Taxonomy" id="62892"/>
    <lineage>
        <taxon>Eukaryota</taxon>
        <taxon>Viridiplantae</taxon>
        <taxon>Streptophyta</taxon>
        <taxon>Embryophyta</taxon>
        <taxon>Tracheophyta</taxon>
        <taxon>Spermatophyta</taxon>
        <taxon>Magnoliopsida</taxon>
        <taxon>eudicotyledons</taxon>
        <taxon>Gunneridae</taxon>
        <taxon>Pentapetalae</taxon>
        <taxon>asterids</taxon>
        <taxon>lamiids</taxon>
        <taxon>Solanales</taxon>
        <taxon>Solanaceae</taxon>
        <taxon>Solanoideae</taxon>
        <taxon>Solaneae</taxon>
        <taxon>Solanum</taxon>
    </lineage>
</organism>
<protein>
    <submittedName>
        <fullName evidence="1">Uncharacterized protein</fullName>
    </submittedName>
</protein>
<reference evidence="1 2" key="1">
    <citation type="submission" date="2024-05" db="EMBL/GenBank/DDBJ databases">
        <title>De novo assembly of an allotetraploid wild potato.</title>
        <authorList>
            <person name="Hosaka A.J."/>
        </authorList>
    </citation>
    <scope>NUCLEOTIDE SEQUENCE [LARGE SCALE GENOMIC DNA]</scope>
    <source>
        <tissue evidence="1">Young leaves</tissue>
    </source>
</reference>
<dbReference type="EMBL" id="JBJKTR010000016">
    <property type="protein sequence ID" value="KAL3339919.1"/>
    <property type="molecule type" value="Genomic_DNA"/>
</dbReference>
<dbReference type="Proteomes" id="UP001627284">
    <property type="component" value="Unassembled WGS sequence"/>
</dbReference>